<feature type="region of interest" description="Disordered" evidence="1">
    <location>
        <begin position="436"/>
        <end position="516"/>
    </location>
</feature>
<comment type="caution">
    <text evidence="2">The sequence shown here is derived from an EMBL/GenBank/DDBJ whole genome shotgun (WGS) entry which is preliminary data.</text>
</comment>
<feature type="compositionally biased region" description="Basic and acidic residues" evidence="1">
    <location>
        <begin position="35"/>
        <end position="53"/>
    </location>
</feature>
<accession>A0A8H4PTY0</accession>
<sequence length="862" mass="91429">MADLDITEKDAAMQFETHASLDVDEDLIDYDSDDAFVKDPDPQHATDTQRLDAQKFGSEAPPALENTSESIQAFRGAPPLSGATSLGVGGLGQPEYDEAGQQEQDLDELDDYVFEGGQTAEQAPTAAGAEQARGFIHEIDYEDDGFSFDAPAGGQHQRSSVISPNNFHGTQGPMPLKSAGTAKHYEIDWEDDEESVDYGAQDGAAQGGAEAAAADAYTYNIGEHEPEAAQESFDQEDKVVQPDDSVVAQHPAQPEAFPDITVQYRGEEFPMFSLSSDGFFSDVSVLDENMQTVLEGFRAELADEIGPHDDLVFQVDKLGLEFSESSPRDALDDINLRQLLEILDILVKNKDMENSRILHTYLFTRPNTMKRYEFLVESATGDKGLAEVVYLFQSPIHGSALEATDAYDGYGEQLDSYESNGDDAAAHASHGNGNAYEDAALLDDGDAPSIDYGDEHDAGCDGVPVDASTGDKTTTADDDEHTQNNGPADADPDTSHDNGATGYNVGDANDDDEHGGVLELFDHEPVAIDEDEYLLGTLTVGGQTAGSDAHIRPGGQRIFDHRLDPDLIDYSSAGDKNVGDDDDILPNFPKIANENIEDIDNELINDGTGDNKAVADDEYLIDYESVGGDDEGAQHGAENVSQTSREDARGDEDEGSAHGNLGHYVEYDGDLIDYSADSSGDKHTAADGASAKPEVGDDGQVSLDVLRVATGDGIESGESLAFTGGSSPSLIAGDAHAHIEGAMEPLLGVDLDEPEVAASADWDGTQVSASAGHHHLAEAGLDTSGTTGSSTTATLKDNDAVSDLGDFAMGSYPSGNRAESVAAGLQDKFVGGTADTQSNLMKRAHTGELDGGDGNDVKRRRS</sequence>
<dbReference type="EMBL" id="JAAVMX010000003">
    <property type="protein sequence ID" value="KAF4510399.1"/>
    <property type="molecule type" value="Genomic_DNA"/>
</dbReference>
<proteinExistence type="predicted"/>
<evidence type="ECO:0000313" key="2">
    <source>
        <dbReference type="EMBL" id="KAF4510399.1"/>
    </source>
</evidence>
<keyword evidence="3" id="KW-1185">Reference proteome</keyword>
<dbReference type="Pfam" id="PF10336">
    <property type="entry name" value="DUF2420"/>
    <property type="match status" value="1"/>
</dbReference>
<feature type="compositionally biased region" description="Low complexity" evidence="1">
    <location>
        <begin position="422"/>
        <end position="431"/>
    </location>
</feature>
<dbReference type="Proteomes" id="UP000557566">
    <property type="component" value="Unassembled WGS sequence"/>
</dbReference>
<dbReference type="AlphaFoldDB" id="A0A8H4PTY0"/>
<gene>
    <name evidence="2" type="ORF">G6O67_002287</name>
</gene>
<dbReference type="InterPro" id="IPR018822">
    <property type="entry name" value="UPF0646"/>
</dbReference>
<reference evidence="2 3" key="1">
    <citation type="journal article" date="2020" name="Genome Biol. Evol.">
        <title>A new high-quality draft genome assembly of the Chinese cordyceps Ophiocordyceps sinensis.</title>
        <authorList>
            <person name="Shu R."/>
            <person name="Zhang J."/>
            <person name="Meng Q."/>
            <person name="Zhang H."/>
            <person name="Zhou G."/>
            <person name="Li M."/>
            <person name="Wu P."/>
            <person name="Zhao Y."/>
            <person name="Chen C."/>
            <person name="Qin Q."/>
        </authorList>
    </citation>
    <scope>NUCLEOTIDE SEQUENCE [LARGE SCALE GENOMIC DNA]</scope>
    <source>
        <strain evidence="2 3">IOZ07</strain>
    </source>
</reference>
<evidence type="ECO:0000313" key="3">
    <source>
        <dbReference type="Proteomes" id="UP000557566"/>
    </source>
</evidence>
<evidence type="ECO:0000256" key="1">
    <source>
        <dbReference type="SAM" id="MobiDB-lite"/>
    </source>
</evidence>
<feature type="region of interest" description="Disordered" evidence="1">
    <location>
        <begin position="832"/>
        <end position="862"/>
    </location>
</feature>
<organism evidence="2 3">
    <name type="scientific">Ophiocordyceps sinensis</name>
    <dbReference type="NCBI Taxonomy" id="72228"/>
    <lineage>
        <taxon>Eukaryota</taxon>
        <taxon>Fungi</taxon>
        <taxon>Dikarya</taxon>
        <taxon>Ascomycota</taxon>
        <taxon>Pezizomycotina</taxon>
        <taxon>Sordariomycetes</taxon>
        <taxon>Hypocreomycetidae</taxon>
        <taxon>Hypocreales</taxon>
        <taxon>Ophiocordycipitaceae</taxon>
        <taxon>Ophiocordyceps</taxon>
    </lineage>
</organism>
<feature type="region of interest" description="Disordered" evidence="1">
    <location>
        <begin position="625"/>
        <end position="663"/>
    </location>
</feature>
<dbReference type="OrthoDB" id="5339076at2759"/>
<feature type="region of interest" description="Disordered" evidence="1">
    <location>
        <begin position="675"/>
        <end position="698"/>
    </location>
</feature>
<feature type="region of interest" description="Disordered" evidence="1">
    <location>
        <begin position="32"/>
        <end position="103"/>
    </location>
</feature>
<feature type="region of interest" description="Disordered" evidence="1">
    <location>
        <begin position="412"/>
        <end position="431"/>
    </location>
</feature>
<protein>
    <submittedName>
        <fullName evidence="2">Uncharacterized protein</fullName>
    </submittedName>
</protein>
<name>A0A8H4PTY0_9HYPO</name>